<evidence type="ECO:0000259" key="2">
    <source>
        <dbReference type="Pfam" id="PF01557"/>
    </source>
</evidence>
<dbReference type="Pfam" id="PF10370">
    <property type="entry name" value="Rv2993c-like_N"/>
    <property type="match status" value="1"/>
</dbReference>
<dbReference type="STRING" id="584708.Apau_0768"/>
<keyword evidence="4" id="KW-0413">Isomerase</keyword>
<evidence type="ECO:0000313" key="4">
    <source>
        <dbReference type="EMBL" id="EFQ23196.1"/>
    </source>
</evidence>
<keyword evidence="5" id="KW-1185">Reference proteome</keyword>
<dbReference type="RefSeq" id="WP_006300363.1">
    <property type="nucleotide sequence ID" value="NZ_CM001022.1"/>
</dbReference>
<dbReference type="PaxDb" id="584708-Apau_0768"/>
<dbReference type="InterPro" id="IPR018833">
    <property type="entry name" value="Rv2993c-like_N"/>
</dbReference>
<dbReference type="InterPro" id="IPR011234">
    <property type="entry name" value="Fumarylacetoacetase-like_C"/>
</dbReference>
<dbReference type="GO" id="GO:0008704">
    <property type="term" value="F:5-carboxymethyl-2-hydroxymuconate delta-isomerase activity"/>
    <property type="evidence" value="ECO:0007669"/>
    <property type="project" value="UniProtKB-EC"/>
</dbReference>
<dbReference type="OrthoDB" id="9805307at2"/>
<dbReference type="EC" id="5.3.3.10" evidence="4"/>
<dbReference type="GO" id="GO:0019752">
    <property type="term" value="P:carboxylic acid metabolic process"/>
    <property type="evidence" value="ECO:0007669"/>
    <property type="project" value="UniProtKB-ARBA"/>
</dbReference>
<keyword evidence="1" id="KW-0479">Metal-binding</keyword>
<dbReference type="Pfam" id="PF01557">
    <property type="entry name" value="FAA_hydrolase"/>
    <property type="match status" value="1"/>
</dbReference>
<dbReference type="HOGENOM" id="CLU_028458_4_2_0"/>
<dbReference type="SUPFAM" id="SSF56529">
    <property type="entry name" value="FAH"/>
    <property type="match status" value="1"/>
</dbReference>
<protein>
    <submittedName>
        <fullName evidence="4">5-carboxymethyl-2-hydroxymuconateDelta-isomerase</fullName>
        <ecNumber evidence="4">5.3.3.10</ecNumber>
    </submittedName>
</protein>
<dbReference type="PANTHER" id="PTHR11820">
    <property type="entry name" value="ACYLPYRUVASE"/>
    <property type="match status" value="1"/>
</dbReference>
<sequence>MAGEPRLYCRFDLGGTVYQGLLRGNMVDLVKGDPGGSLEDLRVSYPLSRVRLLPPVEPQTLFCIGRNYADHAKELGNDVPEEPLVFLKARSALLPPEGSIEIPSWVGRVDYEGELGVVIRKPCRRVTEEQALDYVLGYTCFNDVTARDLQRKDGQWSRAKGFDTFAPLGPVLLLAREMSPQTRVRTALNGKVVQDGRLEQLIFPVPRLIAHLSRFATLMPGDVIATGTPEGVGPLTPGDRVEVQIDGIGTLSNVCIPDA</sequence>
<proteinExistence type="predicted"/>
<dbReference type="FunFam" id="3.90.850.10:FF:000002">
    <property type="entry name" value="2-hydroxyhepta-2,4-diene-1,7-dioate isomerase"/>
    <property type="match status" value="1"/>
</dbReference>
<dbReference type="PANTHER" id="PTHR11820:SF7">
    <property type="entry name" value="ACYLPYRUVASE FAHD1, MITOCHONDRIAL"/>
    <property type="match status" value="1"/>
</dbReference>
<evidence type="ECO:0000313" key="5">
    <source>
        <dbReference type="Proteomes" id="UP000005096"/>
    </source>
</evidence>
<dbReference type="GO" id="GO:0046872">
    <property type="term" value="F:metal ion binding"/>
    <property type="evidence" value="ECO:0007669"/>
    <property type="project" value="UniProtKB-KW"/>
</dbReference>
<dbReference type="eggNOG" id="COG0179">
    <property type="taxonomic scope" value="Bacteria"/>
</dbReference>
<dbReference type="InterPro" id="IPR036663">
    <property type="entry name" value="Fumarylacetoacetase_C_sf"/>
</dbReference>
<feature type="domain" description="Rv2993c-like N-terminal" evidence="3">
    <location>
        <begin position="8"/>
        <end position="55"/>
    </location>
</feature>
<feature type="domain" description="Fumarylacetoacetase-like C-terminal" evidence="2">
    <location>
        <begin position="61"/>
        <end position="253"/>
    </location>
</feature>
<accession>E3CVE0</accession>
<dbReference type="AlphaFoldDB" id="E3CVE0"/>
<dbReference type="Proteomes" id="UP000005096">
    <property type="component" value="Chromosome"/>
</dbReference>
<dbReference type="Gene3D" id="3.90.850.10">
    <property type="entry name" value="Fumarylacetoacetase-like, C-terminal domain"/>
    <property type="match status" value="1"/>
</dbReference>
<evidence type="ECO:0000256" key="1">
    <source>
        <dbReference type="ARBA" id="ARBA00022723"/>
    </source>
</evidence>
<name>E3CVE0_9BACT</name>
<dbReference type="GO" id="GO:0018773">
    <property type="term" value="F:acetylpyruvate hydrolase activity"/>
    <property type="evidence" value="ECO:0007669"/>
    <property type="project" value="TreeGrafter"/>
</dbReference>
<dbReference type="EMBL" id="CM001022">
    <property type="protein sequence ID" value="EFQ23196.1"/>
    <property type="molecule type" value="Genomic_DNA"/>
</dbReference>
<organism evidence="4 5">
    <name type="scientific">Aminomonas paucivorans DSM 12260</name>
    <dbReference type="NCBI Taxonomy" id="584708"/>
    <lineage>
        <taxon>Bacteria</taxon>
        <taxon>Thermotogati</taxon>
        <taxon>Synergistota</taxon>
        <taxon>Synergistia</taxon>
        <taxon>Synergistales</taxon>
        <taxon>Synergistaceae</taxon>
        <taxon>Aminomonas</taxon>
    </lineage>
</organism>
<gene>
    <name evidence="4" type="ORF">Apau_0768</name>
</gene>
<reference evidence="4 5" key="1">
    <citation type="journal article" date="2010" name="Stand. Genomic Sci.">
        <title>Non-contiguous finished genome sequence of Aminomonas paucivorans type strain (GLU-3).</title>
        <authorList>
            <person name="Pitluck S."/>
            <person name="Yasawong M."/>
            <person name="Held B."/>
            <person name="Lapidus A."/>
            <person name="Nolan M."/>
            <person name="Copeland A."/>
            <person name="Lucas S."/>
            <person name="Del Rio T.G."/>
            <person name="Tice H."/>
            <person name="Cheng J.F."/>
            <person name="Chertkov O."/>
            <person name="Goodwin L."/>
            <person name="Tapia R."/>
            <person name="Han C."/>
            <person name="Liolios K."/>
            <person name="Ivanova N."/>
            <person name="Mavromatis K."/>
            <person name="Ovchinnikova G."/>
            <person name="Pati A."/>
            <person name="Chen A."/>
            <person name="Palaniappan K."/>
            <person name="Land M."/>
            <person name="Hauser L."/>
            <person name="Chang Y.J."/>
            <person name="Jeffries C.D."/>
            <person name="Pukall R."/>
            <person name="Spring S."/>
            <person name="Rohde M."/>
            <person name="Sikorski J."/>
            <person name="Goker M."/>
            <person name="Woyke T."/>
            <person name="Bristow J."/>
            <person name="Eisen J.A."/>
            <person name="Markowitz V."/>
            <person name="Hugenholtz P."/>
            <person name="Kyrpides N.C."/>
            <person name="Klenk H.P."/>
        </authorList>
    </citation>
    <scope>NUCLEOTIDE SEQUENCE [LARGE SCALE GENOMIC DNA]</scope>
    <source>
        <strain evidence="4 5">DSM 12260</strain>
    </source>
</reference>
<evidence type="ECO:0000259" key="3">
    <source>
        <dbReference type="Pfam" id="PF10370"/>
    </source>
</evidence>